<evidence type="ECO:0000313" key="5">
    <source>
        <dbReference type="EMBL" id="BAY83022.1"/>
    </source>
</evidence>
<comment type="similarity">
    <text evidence="4">Belongs to the HAD-like hydrolase superfamily. MasA/MtnC family.</text>
</comment>
<dbReference type="PANTHER" id="PTHR20371">
    <property type="entry name" value="ENOLASE-PHOSPHATASE E1"/>
    <property type="match status" value="1"/>
</dbReference>
<dbReference type="OrthoDB" id="9797416at2"/>
<dbReference type="Proteomes" id="UP000218418">
    <property type="component" value="Chromosome"/>
</dbReference>
<name>A0A1Z4LP38_9CYAN</name>
<keyword evidence="1 4" id="KW-0028">Amino-acid biosynthesis</keyword>
<organism evidence="5 6">
    <name type="scientific">Calothrix parasitica NIES-267</name>
    <dbReference type="NCBI Taxonomy" id="1973488"/>
    <lineage>
        <taxon>Bacteria</taxon>
        <taxon>Bacillati</taxon>
        <taxon>Cyanobacteriota</taxon>
        <taxon>Cyanophyceae</taxon>
        <taxon>Nostocales</taxon>
        <taxon>Calotrichaceae</taxon>
        <taxon>Calothrix</taxon>
    </lineage>
</organism>
<dbReference type="SFLD" id="SFLDF00044">
    <property type="entry name" value="enolase-phosphatase"/>
    <property type="match status" value="1"/>
</dbReference>
<comment type="pathway">
    <text evidence="4">Amino-acid biosynthesis; L-methionine biosynthesis via salvage pathway; L-methionine from S-methyl-5-thio-alpha-D-ribose 1-phosphate: step 3/6.</text>
</comment>
<evidence type="ECO:0000256" key="1">
    <source>
        <dbReference type="ARBA" id="ARBA00022605"/>
    </source>
</evidence>
<reference evidence="5 6" key="1">
    <citation type="submission" date="2017-06" db="EMBL/GenBank/DDBJ databases">
        <title>Genome sequencing of cyanobaciteial culture collection at National Institute for Environmental Studies (NIES).</title>
        <authorList>
            <person name="Hirose Y."/>
            <person name="Shimura Y."/>
            <person name="Fujisawa T."/>
            <person name="Nakamura Y."/>
            <person name="Kawachi M."/>
        </authorList>
    </citation>
    <scope>NUCLEOTIDE SEQUENCE [LARGE SCALE GENOMIC DNA]</scope>
    <source>
        <strain evidence="5 6">NIES-267</strain>
    </source>
</reference>
<dbReference type="UniPathway" id="UPA00904">
    <property type="reaction ID" value="UER00876"/>
</dbReference>
<dbReference type="GO" id="GO:0043716">
    <property type="term" value="F:2-hydroxy-3-keto-5-methylthiopentenyl-1-phosphate phosphatase activity"/>
    <property type="evidence" value="ECO:0007669"/>
    <property type="project" value="UniProtKB-UniRule"/>
</dbReference>
<comment type="catalytic activity">
    <reaction evidence="4">
        <text>5-methylsulfanyl-2,3-dioxopentyl phosphate + H2O = 1,2-dihydroxy-5-(methylsulfanyl)pent-1-en-3-one + phosphate</text>
        <dbReference type="Rhea" id="RHEA:21700"/>
        <dbReference type="ChEBI" id="CHEBI:15377"/>
        <dbReference type="ChEBI" id="CHEBI:43474"/>
        <dbReference type="ChEBI" id="CHEBI:49252"/>
        <dbReference type="ChEBI" id="CHEBI:58828"/>
        <dbReference type="EC" id="3.1.3.77"/>
    </reaction>
</comment>
<comment type="subunit">
    <text evidence="4">Monomer.</text>
</comment>
<dbReference type="Pfam" id="PF00702">
    <property type="entry name" value="Hydrolase"/>
    <property type="match status" value="1"/>
</dbReference>
<comment type="cofactor">
    <cofactor evidence="4">
        <name>Mg(2+)</name>
        <dbReference type="ChEBI" id="CHEBI:18420"/>
    </cofactor>
    <text evidence="4">Binds 1 Mg(2+) ion per subunit.</text>
</comment>
<gene>
    <name evidence="4" type="primary">mtnC</name>
    <name evidence="5" type="ORF">NIES267_25080</name>
</gene>
<comment type="function">
    <text evidence="4">Bifunctional enzyme that catalyzes the enolization of 2,3-diketo-5-methylthiopentyl-1-phosphate (DK-MTP-1-P) into the intermediate 2-hydroxy-3-keto-5-methylthiopentenyl-1-phosphate (HK-MTPenyl-1-P), which is then dephosphorylated to form the acireductone 1,2-dihydroxy-3-keto-5-methylthiopentene (DHK-MTPene).</text>
</comment>
<dbReference type="NCBIfam" id="TIGR01691">
    <property type="entry name" value="enolase-ppase"/>
    <property type="match status" value="1"/>
</dbReference>
<dbReference type="SFLD" id="SFLDS00003">
    <property type="entry name" value="Haloacid_Dehalogenase"/>
    <property type="match status" value="1"/>
</dbReference>
<proteinExistence type="inferred from homology"/>
<sequence>MTITYQDKQLKVILTDIEGTTTDISFVRDVLFPYSAKHLAAWVRNNLELPVTQDILQQVREFSEKSNLDVEGCISQLINWQSEDKKITPLKSLQGLIWQEGYDKGELKAHIYPDAVEYLKKWHDIGLTLAVYSSGSIAAQKLLFRNTPVGDLTPLFSGYFDTNTGSKKESQSYTAIANEFSVLPQEILFLSDSPQELIAASAANFNVCGLNREAVNVDNDKFTYVNNFSQIQEKILIENA</sequence>
<keyword evidence="6" id="KW-1185">Reference proteome</keyword>
<keyword evidence="4" id="KW-0479">Metal-binding</keyword>
<dbReference type="GO" id="GO:0000287">
    <property type="term" value="F:magnesium ion binding"/>
    <property type="evidence" value="ECO:0007669"/>
    <property type="project" value="UniProtKB-UniRule"/>
</dbReference>
<dbReference type="CDD" id="cd01629">
    <property type="entry name" value="HAD_EP"/>
    <property type="match status" value="1"/>
</dbReference>
<keyword evidence="4" id="KW-0460">Magnesium</keyword>
<dbReference type="Gene3D" id="3.40.50.1000">
    <property type="entry name" value="HAD superfamily/HAD-like"/>
    <property type="match status" value="1"/>
</dbReference>
<dbReference type="EC" id="3.1.3.77" evidence="4"/>
<dbReference type="InterPro" id="IPR023214">
    <property type="entry name" value="HAD_sf"/>
</dbReference>
<dbReference type="HAMAP" id="MF_01681">
    <property type="entry name" value="Salvage_MtnC"/>
    <property type="match status" value="1"/>
</dbReference>
<keyword evidence="3 4" id="KW-0486">Methionine biosynthesis</keyword>
<dbReference type="InterPro" id="IPR036412">
    <property type="entry name" value="HAD-like_sf"/>
</dbReference>
<dbReference type="PANTHER" id="PTHR20371:SF1">
    <property type="entry name" value="ENOLASE-PHOSPHATASE E1"/>
    <property type="match status" value="1"/>
</dbReference>
<dbReference type="InterPro" id="IPR023943">
    <property type="entry name" value="Enolase-ppase_E1"/>
</dbReference>
<dbReference type="EMBL" id="AP018227">
    <property type="protein sequence ID" value="BAY83022.1"/>
    <property type="molecule type" value="Genomic_DNA"/>
</dbReference>
<evidence type="ECO:0000313" key="6">
    <source>
        <dbReference type="Proteomes" id="UP000218418"/>
    </source>
</evidence>
<dbReference type="Gene3D" id="1.10.720.60">
    <property type="match status" value="1"/>
</dbReference>
<dbReference type="SFLD" id="SFLDG01129">
    <property type="entry name" value="C1.5:_HAD__Beta-PGM__Phosphata"/>
    <property type="match status" value="1"/>
</dbReference>
<dbReference type="AlphaFoldDB" id="A0A1Z4LP38"/>
<dbReference type="SUPFAM" id="SSF56784">
    <property type="entry name" value="HAD-like"/>
    <property type="match status" value="1"/>
</dbReference>
<evidence type="ECO:0000256" key="3">
    <source>
        <dbReference type="ARBA" id="ARBA00023167"/>
    </source>
</evidence>
<dbReference type="GO" id="GO:0043874">
    <property type="term" value="F:acireductone synthase activity"/>
    <property type="evidence" value="ECO:0007669"/>
    <property type="project" value="UniProtKB-EC"/>
</dbReference>
<dbReference type="SFLD" id="SFLDG01133">
    <property type="entry name" value="C1.5.4:_Enolase-phosphatase_Li"/>
    <property type="match status" value="1"/>
</dbReference>
<dbReference type="GO" id="GO:0019509">
    <property type="term" value="P:L-methionine salvage from methylthioadenosine"/>
    <property type="evidence" value="ECO:0007669"/>
    <property type="project" value="UniProtKB-UniRule"/>
</dbReference>
<accession>A0A1Z4LP38</accession>
<evidence type="ECO:0000256" key="4">
    <source>
        <dbReference type="HAMAP-Rule" id="MF_01681"/>
    </source>
</evidence>
<evidence type="ECO:0000256" key="2">
    <source>
        <dbReference type="ARBA" id="ARBA00022801"/>
    </source>
</evidence>
<dbReference type="GO" id="GO:0043715">
    <property type="term" value="F:2,3-diketo-5-methylthiopentyl-1-phosphate enolase activity"/>
    <property type="evidence" value="ECO:0007669"/>
    <property type="project" value="UniProtKB-UniRule"/>
</dbReference>
<comment type="pathway">
    <text evidence="4">Amino-acid biosynthesis; L-methionine biosynthesis via salvage pathway; L-methionine from S-methyl-5-thio-alpha-D-ribose 1-phosphate: step 4/6.</text>
</comment>
<keyword evidence="2 4" id="KW-0378">Hydrolase</keyword>
<protein>
    <recommendedName>
        <fullName evidence="4">Enolase-phosphatase E1</fullName>
        <ecNumber evidence="4">3.1.3.77</ecNumber>
    </recommendedName>
    <alternativeName>
        <fullName evidence="4">2,3-diketo-5-methylthio-1-phosphopentane phosphatase</fullName>
    </alternativeName>
</protein>